<evidence type="ECO:0000256" key="1">
    <source>
        <dbReference type="ARBA" id="ARBA00022553"/>
    </source>
</evidence>
<dbReference type="CDD" id="cd17535">
    <property type="entry name" value="REC_NarL-like"/>
    <property type="match status" value="1"/>
</dbReference>
<protein>
    <submittedName>
        <fullName evidence="6">Response regulator transcription factor</fullName>
    </submittedName>
</protein>
<reference evidence="6 7" key="1">
    <citation type="submission" date="2022-04" db="EMBL/GenBank/DDBJ databases">
        <title>Hymenobacter sp. isolated from the air.</title>
        <authorList>
            <person name="Won M."/>
            <person name="Lee C.-M."/>
            <person name="Woen H.-Y."/>
            <person name="Kwon S.-W."/>
        </authorList>
    </citation>
    <scope>NUCLEOTIDE SEQUENCE [LARGE SCALE GENOMIC DNA]</scope>
    <source>
        <strain evidence="7">5516 S-25</strain>
    </source>
</reference>
<dbReference type="Gene3D" id="3.40.50.2300">
    <property type="match status" value="1"/>
</dbReference>
<dbReference type="PANTHER" id="PTHR43214:SF43">
    <property type="entry name" value="TWO-COMPONENT RESPONSE REGULATOR"/>
    <property type="match status" value="1"/>
</dbReference>
<dbReference type="SMART" id="SM00421">
    <property type="entry name" value="HTH_LUXR"/>
    <property type="match status" value="1"/>
</dbReference>
<feature type="domain" description="HTH luxR-type" evidence="4">
    <location>
        <begin position="148"/>
        <end position="213"/>
    </location>
</feature>
<dbReference type="Pfam" id="PF00072">
    <property type="entry name" value="Response_reg"/>
    <property type="match status" value="1"/>
</dbReference>
<dbReference type="PANTHER" id="PTHR43214">
    <property type="entry name" value="TWO-COMPONENT RESPONSE REGULATOR"/>
    <property type="match status" value="1"/>
</dbReference>
<keyword evidence="7" id="KW-1185">Reference proteome</keyword>
<dbReference type="Pfam" id="PF00196">
    <property type="entry name" value="GerE"/>
    <property type="match status" value="1"/>
</dbReference>
<proteinExistence type="predicted"/>
<dbReference type="InterPro" id="IPR001789">
    <property type="entry name" value="Sig_transdc_resp-reg_receiver"/>
</dbReference>
<dbReference type="InterPro" id="IPR016032">
    <property type="entry name" value="Sig_transdc_resp-reg_C-effctor"/>
</dbReference>
<dbReference type="CDD" id="cd06170">
    <property type="entry name" value="LuxR_C_like"/>
    <property type="match status" value="1"/>
</dbReference>
<evidence type="ECO:0000259" key="5">
    <source>
        <dbReference type="PROSITE" id="PS50110"/>
    </source>
</evidence>
<gene>
    <name evidence="6" type="ORF">MWH26_10890</name>
</gene>
<dbReference type="Proteomes" id="UP000829647">
    <property type="component" value="Chromosome"/>
</dbReference>
<keyword evidence="2" id="KW-0238">DNA-binding</keyword>
<dbReference type="EMBL" id="CP095848">
    <property type="protein sequence ID" value="UPL47704.1"/>
    <property type="molecule type" value="Genomic_DNA"/>
</dbReference>
<dbReference type="InterPro" id="IPR058245">
    <property type="entry name" value="NreC/VraR/RcsB-like_REC"/>
</dbReference>
<evidence type="ECO:0000259" key="4">
    <source>
        <dbReference type="PROSITE" id="PS50043"/>
    </source>
</evidence>
<dbReference type="InterPro" id="IPR000792">
    <property type="entry name" value="Tscrpt_reg_LuxR_C"/>
</dbReference>
<keyword evidence="1 3" id="KW-0597">Phosphoprotein</keyword>
<dbReference type="InterPro" id="IPR011006">
    <property type="entry name" value="CheY-like_superfamily"/>
</dbReference>
<accession>A0ABY4J7H5</accession>
<sequence>MIRIFLVDDHAIVREGLRAALATEPTLSIVAEAGNGQELLERLPTTPVDVVMLDMNMPVLDGLATTKRLREEFPDTRILILSMLNHERNIGQVLDAGAHGYVLKNADKSEIVVALHTVAAGKPYLCSELGLVMLRKVLNLTGSYGEEQLKKSSDLSNREREVLHLIAEGLTTNEIADKLFTSKRTIETHRQNIIEKTQVKNTAALIKYAMEKGLIKEA</sequence>
<feature type="domain" description="Response regulatory" evidence="5">
    <location>
        <begin position="3"/>
        <end position="119"/>
    </location>
</feature>
<dbReference type="InterPro" id="IPR039420">
    <property type="entry name" value="WalR-like"/>
</dbReference>
<evidence type="ECO:0000256" key="3">
    <source>
        <dbReference type="PROSITE-ProRule" id="PRU00169"/>
    </source>
</evidence>
<dbReference type="RefSeq" id="WP_244696644.1">
    <property type="nucleotide sequence ID" value="NZ_CP095848.1"/>
</dbReference>
<name>A0ABY4J7H5_9BACT</name>
<dbReference type="SUPFAM" id="SSF46894">
    <property type="entry name" value="C-terminal effector domain of the bipartite response regulators"/>
    <property type="match status" value="1"/>
</dbReference>
<feature type="modified residue" description="4-aspartylphosphate" evidence="3">
    <location>
        <position position="54"/>
    </location>
</feature>
<evidence type="ECO:0000313" key="6">
    <source>
        <dbReference type="EMBL" id="UPL47704.1"/>
    </source>
</evidence>
<evidence type="ECO:0000256" key="2">
    <source>
        <dbReference type="ARBA" id="ARBA00023125"/>
    </source>
</evidence>
<dbReference type="SMART" id="SM00448">
    <property type="entry name" value="REC"/>
    <property type="match status" value="1"/>
</dbReference>
<dbReference type="SUPFAM" id="SSF52172">
    <property type="entry name" value="CheY-like"/>
    <property type="match status" value="1"/>
</dbReference>
<dbReference type="PRINTS" id="PR00038">
    <property type="entry name" value="HTHLUXR"/>
</dbReference>
<organism evidence="6 7">
    <name type="scientific">Hymenobacter sublimis</name>
    <dbReference type="NCBI Taxonomy" id="2933777"/>
    <lineage>
        <taxon>Bacteria</taxon>
        <taxon>Pseudomonadati</taxon>
        <taxon>Bacteroidota</taxon>
        <taxon>Cytophagia</taxon>
        <taxon>Cytophagales</taxon>
        <taxon>Hymenobacteraceae</taxon>
        <taxon>Hymenobacter</taxon>
    </lineage>
</organism>
<dbReference type="PROSITE" id="PS50110">
    <property type="entry name" value="RESPONSE_REGULATORY"/>
    <property type="match status" value="1"/>
</dbReference>
<dbReference type="PROSITE" id="PS50043">
    <property type="entry name" value="HTH_LUXR_2"/>
    <property type="match status" value="1"/>
</dbReference>
<evidence type="ECO:0000313" key="7">
    <source>
        <dbReference type="Proteomes" id="UP000829647"/>
    </source>
</evidence>